<proteinExistence type="predicted"/>
<accession>A0A2R8ABJ3</accession>
<organism evidence="1 2">
    <name type="scientific">Pontivivens insulae</name>
    <dbReference type="NCBI Taxonomy" id="1639689"/>
    <lineage>
        <taxon>Bacteria</taxon>
        <taxon>Pseudomonadati</taxon>
        <taxon>Pseudomonadota</taxon>
        <taxon>Alphaproteobacteria</taxon>
        <taxon>Rhodobacterales</taxon>
        <taxon>Paracoccaceae</taxon>
        <taxon>Pontivivens</taxon>
    </lineage>
</organism>
<name>A0A2R8ABJ3_9RHOB</name>
<evidence type="ECO:0000313" key="1">
    <source>
        <dbReference type="EMBL" id="SPF29455.1"/>
    </source>
</evidence>
<sequence>MTHGIGHNRPPQPTGWQRHCWTRARKELVGERLPLEMIKVRMARARELGLSFPQYRSILLGGGRDITAFLFTAEGLHLKLTRELSIPDAVRDKLGTLRRADLLALSPSGEVPRQFADELGSLAEVTIKDAGAEPEPHYSWSQQRAALRDLLRANAVPAASVVMIGRGAHQQGWAEAAELVKYLPRDEYFAESA</sequence>
<dbReference type="Proteomes" id="UP000244932">
    <property type="component" value="Unassembled WGS sequence"/>
</dbReference>
<dbReference type="EMBL" id="OMKW01000002">
    <property type="protein sequence ID" value="SPF29455.1"/>
    <property type="molecule type" value="Genomic_DNA"/>
</dbReference>
<reference evidence="1 2" key="1">
    <citation type="submission" date="2018-03" db="EMBL/GenBank/DDBJ databases">
        <authorList>
            <person name="Keele B.F."/>
        </authorList>
    </citation>
    <scope>NUCLEOTIDE SEQUENCE [LARGE SCALE GENOMIC DNA]</scope>
    <source>
        <strain evidence="1 2">CeCT 8812</strain>
    </source>
</reference>
<keyword evidence="2" id="KW-1185">Reference proteome</keyword>
<evidence type="ECO:0000313" key="2">
    <source>
        <dbReference type="Proteomes" id="UP000244932"/>
    </source>
</evidence>
<protein>
    <submittedName>
        <fullName evidence="1">Uncharacterized protein</fullName>
    </submittedName>
</protein>
<dbReference type="AlphaFoldDB" id="A0A2R8ABJ3"/>
<gene>
    <name evidence="1" type="ORF">POI8812_01765</name>
</gene>